<dbReference type="EMBL" id="CM003532">
    <property type="protein sequence ID" value="RCV24555.1"/>
    <property type="molecule type" value="Genomic_DNA"/>
</dbReference>
<reference evidence="2" key="2">
    <citation type="submission" date="2015-07" db="EMBL/GenBank/DDBJ databases">
        <authorList>
            <person name="Noorani M."/>
        </authorList>
    </citation>
    <scope>NUCLEOTIDE SEQUENCE</scope>
    <source>
        <strain evidence="2">Yugu1</strain>
    </source>
</reference>
<evidence type="ECO:0000256" key="1">
    <source>
        <dbReference type="SAM" id="MobiDB-lite"/>
    </source>
</evidence>
<protein>
    <submittedName>
        <fullName evidence="2">Uncharacterized protein</fullName>
    </submittedName>
</protein>
<dbReference type="PANTHER" id="PTHR33138">
    <property type="entry name" value="OS01G0690200 PROTEIN"/>
    <property type="match status" value="1"/>
</dbReference>
<evidence type="ECO:0000313" key="2">
    <source>
        <dbReference type="EMBL" id="RCV24555.1"/>
    </source>
</evidence>
<gene>
    <name evidence="2" type="ORF">SETIT_5G094700v2</name>
</gene>
<feature type="region of interest" description="Disordered" evidence="1">
    <location>
        <begin position="1"/>
        <end position="27"/>
    </location>
</feature>
<name>A0A368R2Y4_SETIT</name>
<reference evidence="2" key="1">
    <citation type="journal article" date="2012" name="Nat. Biotechnol.">
        <title>Reference genome sequence of the model plant Setaria.</title>
        <authorList>
            <person name="Bennetzen J.L."/>
            <person name="Schmutz J."/>
            <person name="Wang H."/>
            <person name="Percifield R."/>
            <person name="Hawkins J."/>
            <person name="Pontaroli A.C."/>
            <person name="Estep M."/>
            <person name="Feng L."/>
            <person name="Vaughn J.N."/>
            <person name="Grimwood J."/>
            <person name="Jenkins J."/>
            <person name="Barry K."/>
            <person name="Lindquist E."/>
            <person name="Hellsten U."/>
            <person name="Deshpande S."/>
            <person name="Wang X."/>
            <person name="Wu X."/>
            <person name="Mitros T."/>
            <person name="Triplett J."/>
            <person name="Yang X."/>
            <person name="Ye C.Y."/>
            <person name="Mauro-Herrera M."/>
            <person name="Wang L."/>
            <person name="Li P."/>
            <person name="Sharma M."/>
            <person name="Sharma R."/>
            <person name="Ronald P.C."/>
            <person name="Panaud O."/>
            <person name="Kellogg E.A."/>
            <person name="Brutnell T.P."/>
            <person name="Doust A.N."/>
            <person name="Tuskan G.A."/>
            <person name="Rokhsar D."/>
            <person name="Devos K.M."/>
        </authorList>
    </citation>
    <scope>NUCLEOTIDE SEQUENCE [LARGE SCALE GENOMIC DNA]</scope>
    <source>
        <strain evidence="2">Yugu1</strain>
    </source>
</reference>
<dbReference type="PANTHER" id="PTHR33138:SF9">
    <property type="entry name" value="OS01G0136500 PROTEIN"/>
    <property type="match status" value="1"/>
</dbReference>
<sequence length="235" mass="26073">MSTSSTTSIAPRPTAAMPQVSTSPPSPFSISPVNQNLIFYNCTKPAAEEVRQKRGLVGTACRNNTFVRAGGSYDDEGSGSYSNYFLEGCNATVVPVLGNSGEANASRSEKLISGGFLLTWYGRRRQVNFTKINLRPSYRENDERTREQRHEGPCGRRWQALHRAGEAVCSSTAATARVWWWRDLARCALRTSALWRRWQQTRGGHARARGALPRRRAQGTGPRPAQGGSHHKLRL</sequence>
<feature type="region of interest" description="Disordered" evidence="1">
    <location>
        <begin position="205"/>
        <end position="235"/>
    </location>
</feature>
<proteinExistence type="predicted"/>
<dbReference type="AlphaFoldDB" id="A0A368R2Y4"/>
<feature type="compositionally biased region" description="Basic residues" evidence="1">
    <location>
        <begin position="205"/>
        <end position="217"/>
    </location>
</feature>
<accession>A0A368R2Y4</accession>
<organism evidence="2">
    <name type="scientific">Setaria italica</name>
    <name type="common">Foxtail millet</name>
    <name type="synonym">Panicum italicum</name>
    <dbReference type="NCBI Taxonomy" id="4555"/>
    <lineage>
        <taxon>Eukaryota</taxon>
        <taxon>Viridiplantae</taxon>
        <taxon>Streptophyta</taxon>
        <taxon>Embryophyta</taxon>
        <taxon>Tracheophyta</taxon>
        <taxon>Spermatophyta</taxon>
        <taxon>Magnoliopsida</taxon>
        <taxon>Liliopsida</taxon>
        <taxon>Poales</taxon>
        <taxon>Poaceae</taxon>
        <taxon>PACMAD clade</taxon>
        <taxon>Panicoideae</taxon>
        <taxon>Panicodae</taxon>
        <taxon>Paniceae</taxon>
        <taxon>Cenchrinae</taxon>
        <taxon>Setaria</taxon>
    </lineage>
</organism>
<dbReference type="OrthoDB" id="682572at2759"/>